<reference evidence="1" key="1">
    <citation type="journal article" date="2014" name="Front. Microbiol.">
        <title>High frequency of phylogenetically diverse reductive dehalogenase-homologous genes in deep subseafloor sedimentary metagenomes.</title>
        <authorList>
            <person name="Kawai M."/>
            <person name="Futagami T."/>
            <person name="Toyoda A."/>
            <person name="Takaki Y."/>
            <person name="Nishi S."/>
            <person name="Hori S."/>
            <person name="Arai W."/>
            <person name="Tsubouchi T."/>
            <person name="Morono Y."/>
            <person name="Uchiyama I."/>
            <person name="Ito T."/>
            <person name="Fujiyama A."/>
            <person name="Inagaki F."/>
            <person name="Takami H."/>
        </authorList>
    </citation>
    <scope>NUCLEOTIDE SEQUENCE</scope>
    <source>
        <strain evidence="1">Expedition CK06-06</strain>
    </source>
</reference>
<accession>X1IVT0</accession>
<protein>
    <recommendedName>
        <fullName evidence="2">DUF4177 domain-containing protein</fullName>
    </recommendedName>
</protein>
<sequence>MDECRYNTALIVRKEDDPFELRKEFNKVLNEWARRGWKLDKIWKDDVVYFLIFVFSN</sequence>
<evidence type="ECO:0008006" key="2">
    <source>
        <dbReference type="Google" id="ProtNLM"/>
    </source>
</evidence>
<gene>
    <name evidence="1" type="ORF">S03H2_58126</name>
</gene>
<comment type="caution">
    <text evidence="1">The sequence shown here is derived from an EMBL/GenBank/DDBJ whole genome shotgun (WGS) entry which is preliminary data.</text>
</comment>
<dbReference type="EMBL" id="BARU01037283">
    <property type="protein sequence ID" value="GAH86526.1"/>
    <property type="molecule type" value="Genomic_DNA"/>
</dbReference>
<organism evidence="1">
    <name type="scientific">marine sediment metagenome</name>
    <dbReference type="NCBI Taxonomy" id="412755"/>
    <lineage>
        <taxon>unclassified sequences</taxon>
        <taxon>metagenomes</taxon>
        <taxon>ecological metagenomes</taxon>
    </lineage>
</organism>
<evidence type="ECO:0000313" key="1">
    <source>
        <dbReference type="EMBL" id="GAH86526.1"/>
    </source>
</evidence>
<proteinExistence type="predicted"/>
<name>X1IVT0_9ZZZZ</name>
<dbReference type="AlphaFoldDB" id="X1IVT0"/>